<name>W9WGM2_9EURO</name>
<dbReference type="GeneID" id="19194410"/>
<sequence length="125" mass="13768">MKPSIGQIAKPRLVSLGGIRCHTSSRISLAPTALHRAEKASDLKAHPESAFTQEKLPDKAGNRHWTEENATPSEADRLFQIKADREARVEESSAKGQDKKVQSSDASMSWHDLLIKSKLGVNLQL</sequence>
<feature type="compositionally biased region" description="Basic and acidic residues" evidence="1">
    <location>
        <begin position="38"/>
        <end position="47"/>
    </location>
</feature>
<dbReference type="OrthoDB" id="4151650at2759"/>
<dbReference type="EMBL" id="AMGX01000017">
    <property type="protein sequence ID" value="EXJ67068.1"/>
    <property type="molecule type" value="Genomic_DNA"/>
</dbReference>
<proteinExistence type="predicted"/>
<dbReference type="HOGENOM" id="CLU_165606_0_0_1"/>
<organism evidence="2 3">
    <name type="scientific">Cladophialophora psammophila CBS 110553</name>
    <dbReference type="NCBI Taxonomy" id="1182543"/>
    <lineage>
        <taxon>Eukaryota</taxon>
        <taxon>Fungi</taxon>
        <taxon>Dikarya</taxon>
        <taxon>Ascomycota</taxon>
        <taxon>Pezizomycotina</taxon>
        <taxon>Eurotiomycetes</taxon>
        <taxon>Chaetothyriomycetidae</taxon>
        <taxon>Chaetothyriales</taxon>
        <taxon>Herpotrichiellaceae</taxon>
        <taxon>Cladophialophora</taxon>
    </lineage>
</organism>
<protein>
    <submittedName>
        <fullName evidence="2">Uncharacterized protein</fullName>
    </submittedName>
</protein>
<feature type="compositionally biased region" description="Basic and acidic residues" evidence="1">
    <location>
        <begin position="74"/>
        <end position="102"/>
    </location>
</feature>
<gene>
    <name evidence="2" type="ORF">A1O5_09714</name>
</gene>
<dbReference type="Proteomes" id="UP000019471">
    <property type="component" value="Unassembled WGS sequence"/>
</dbReference>
<reference evidence="2 3" key="1">
    <citation type="submission" date="2013-03" db="EMBL/GenBank/DDBJ databases">
        <title>The Genome Sequence of Cladophialophora psammophila CBS 110553.</title>
        <authorList>
            <consortium name="The Broad Institute Genomics Platform"/>
            <person name="Cuomo C."/>
            <person name="de Hoog S."/>
            <person name="Gorbushina A."/>
            <person name="Walker B."/>
            <person name="Young S.K."/>
            <person name="Zeng Q."/>
            <person name="Gargeya S."/>
            <person name="Fitzgerald M."/>
            <person name="Haas B."/>
            <person name="Abouelleil A."/>
            <person name="Allen A.W."/>
            <person name="Alvarado L."/>
            <person name="Arachchi H.M."/>
            <person name="Berlin A.M."/>
            <person name="Chapman S.B."/>
            <person name="Gainer-Dewar J."/>
            <person name="Goldberg J."/>
            <person name="Griggs A."/>
            <person name="Gujja S."/>
            <person name="Hansen M."/>
            <person name="Howarth C."/>
            <person name="Imamovic A."/>
            <person name="Ireland A."/>
            <person name="Larimer J."/>
            <person name="McCowan C."/>
            <person name="Murphy C."/>
            <person name="Pearson M."/>
            <person name="Poon T.W."/>
            <person name="Priest M."/>
            <person name="Roberts A."/>
            <person name="Saif S."/>
            <person name="Shea T."/>
            <person name="Sisk P."/>
            <person name="Sykes S."/>
            <person name="Wortman J."/>
            <person name="Nusbaum C."/>
            <person name="Birren B."/>
        </authorList>
    </citation>
    <scope>NUCLEOTIDE SEQUENCE [LARGE SCALE GENOMIC DNA]</scope>
    <source>
        <strain evidence="2 3">CBS 110553</strain>
    </source>
</reference>
<dbReference type="AlphaFoldDB" id="W9WGM2"/>
<dbReference type="eggNOG" id="ENOG502RP2Q">
    <property type="taxonomic scope" value="Eukaryota"/>
</dbReference>
<evidence type="ECO:0000256" key="1">
    <source>
        <dbReference type="SAM" id="MobiDB-lite"/>
    </source>
</evidence>
<comment type="caution">
    <text evidence="2">The sequence shown here is derived from an EMBL/GenBank/DDBJ whole genome shotgun (WGS) entry which is preliminary data.</text>
</comment>
<evidence type="ECO:0000313" key="3">
    <source>
        <dbReference type="Proteomes" id="UP000019471"/>
    </source>
</evidence>
<dbReference type="RefSeq" id="XP_007748483.1">
    <property type="nucleotide sequence ID" value="XM_007750293.1"/>
</dbReference>
<accession>W9WGM2</accession>
<feature type="compositionally biased region" description="Basic and acidic residues" evidence="1">
    <location>
        <begin position="55"/>
        <end position="67"/>
    </location>
</feature>
<keyword evidence="3" id="KW-1185">Reference proteome</keyword>
<evidence type="ECO:0000313" key="2">
    <source>
        <dbReference type="EMBL" id="EXJ67068.1"/>
    </source>
</evidence>
<feature type="region of interest" description="Disordered" evidence="1">
    <location>
        <begin position="38"/>
        <end position="107"/>
    </location>
</feature>